<accession>A0A4Y2H6G2</accession>
<evidence type="ECO:0000313" key="1">
    <source>
        <dbReference type="EMBL" id="GBM61710.1"/>
    </source>
</evidence>
<keyword evidence="2" id="KW-1185">Reference proteome</keyword>
<evidence type="ECO:0000313" key="2">
    <source>
        <dbReference type="Proteomes" id="UP000499080"/>
    </source>
</evidence>
<dbReference type="InterPro" id="IPR028082">
    <property type="entry name" value="Peripla_BP_I"/>
</dbReference>
<dbReference type="Gene3D" id="3.40.50.2300">
    <property type="match status" value="1"/>
</dbReference>
<dbReference type="OrthoDB" id="6419851at2759"/>
<sequence length="298" mass="34443">MLVNSSRQKYILDHKAIENSAWRNPPHMIGMPGEPLICVYSPSEHKIPQLHWPGCVVEHVYVVLGYYFEHLGLMVSMEKRGLLDKGDYYVVGVDIEQYESQNPRRYLKGLLRDEIEDVAKKAFQSYLGVVGSPPVGFEDFTVKVNKYMQLPPFNFPNPVSRLGGMKRVPAEGAYLYDAVYVYARALNECLLHEEDPFKGRVIFKTEKLALLCSWSKDKAIKPPTILLYPKEDSQDTNFQDLLNQKLQEAETNAKIKTFRSLQKGRLMQNVRFYQGEKESKGQYSIKCEWDEAPKHYHL</sequence>
<dbReference type="EMBL" id="BGPR01001780">
    <property type="protein sequence ID" value="GBM61710.1"/>
    <property type="molecule type" value="Genomic_DNA"/>
</dbReference>
<name>A0A4Y2H6G2_ARAVE</name>
<protein>
    <submittedName>
        <fullName evidence="1">Uncharacterized protein</fullName>
    </submittedName>
</protein>
<gene>
    <name evidence="1" type="ORF">AVEN_57136_1</name>
</gene>
<dbReference type="Proteomes" id="UP000499080">
    <property type="component" value="Unassembled WGS sequence"/>
</dbReference>
<proteinExistence type="predicted"/>
<comment type="caution">
    <text evidence="1">The sequence shown here is derived from an EMBL/GenBank/DDBJ whole genome shotgun (WGS) entry which is preliminary data.</text>
</comment>
<dbReference type="AlphaFoldDB" id="A0A4Y2H6G2"/>
<reference evidence="1 2" key="1">
    <citation type="journal article" date="2019" name="Sci. Rep.">
        <title>Orb-weaving spider Araneus ventricosus genome elucidates the spidroin gene catalogue.</title>
        <authorList>
            <person name="Kono N."/>
            <person name="Nakamura H."/>
            <person name="Ohtoshi R."/>
            <person name="Moran D.A.P."/>
            <person name="Shinohara A."/>
            <person name="Yoshida Y."/>
            <person name="Fujiwara M."/>
            <person name="Mori M."/>
            <person name="Tomita M."/>
            <person name="Arakawa K."/>
        </authorList>
    </citation>
    <scope>NUCLEOTIDE SEQUENCE [LARGE SCALE GENOMIC DNA]</scope>
</reference>
<organism evidence="1 2">
    <name type="scientific">Araneus ventricosus</name>
    <name type="common">Orbweaver spider</name>
    <name type="synonym">Epeira ventricosa</name>
    <dbReference type="NCBI Taxonomy" id="182803"/>
    <lineage>
        <taxon>Eukaryota</taxon>
        <taxon>Metazoa</taxon>
        <taxon>Ecdysozoa</taxon>
        <taxon>Arthropoda</taxon>
        <taxon>Chelicerata</taxon>
        <taxon>Arachnida</taxon>
        <taxon>Araneae</taxon>
        <taxon>Araneomorphae</taxon>
        <taxon>Entelegynae</taxon>
        <taxon>Araneoidea</taxon>
        <taxon>Araneidae</taxon>
        <taxon>Araneus</taxon>
    </lineage>
</organism>
<dbReference type="SUPFAM" id="SSF53822">
    <property type="entry name" value="Periplasmic binding protein-like I"/>
    <property type="match status" value="1"/>
</dbReference>